<gene>
    <name evidence="2" type="ORF">ACHAW5_001305</name>
</gene>
<keyword evidence="3" id="KW-1185">Reference proteome</keyword>
<evidence type="ECO:0000313" key="2">
    <source>
        <dbReference type="EMBL" id="KAL3762777.1"/>
    </source>
</evidence>
<evidence type="ECO:0000313" key="3">
    <source>
        <dbReference type="Proteomes" id="UP001530315"/>
    </source>
</evidence>
<feature type="domain" description="FAD dependent oxidoreductase" evidence="1">
    <location>
        <begin position="7"/>
        <end position="343"/>
    </location>
</feature>
<dbReference type="Proteomes" id="UP001530315">
    <property type="component" value="Unassembled WGS sequence"/>
</dbReference>
<proteinExistence type="predicted"/>
<dbReference type="FunFam" id="3.50.50.60:FF:000764">
    <property type="entry name" value="D-amino acid dehydrogenase"/>
    <property type="match status" value="1"/>
</dbReference>
<dbReference type="Pfam" id="PF01266">
    <property type="entry name" value="DAO"/>
    <property type="match status" value="1"/>
</dbReference>
<reference evidence="2 3" key="1">
    <citation type="submission" date="2024-10" db="EMBL/GenBank/DDBJ databases">
        <title>Updated reference genomes for cyclostephanoid diatoms.</title>
        <authorList>
            <person name="Roberts W.R."/>
            <person name="Alverson A.J."/>
        </authorList>
    </citation>
    <scope>NUCLEOTIDE SEQUENCE [LARGE SCALE GENOMIC DNA]</scope>
    <source>
        <strain evidence="2 3">AJA276-08</strain>
    </source>
</reference>
<dbReference type="AlphaFoldDB" id="A0ABD3MGS4"/>
<dbReference type="Gene3D" id="3.50.50.60">
    <property type="entry name" value="FAD/NAD(P)-binding domain"/>
    <property type="match status" value="2"/>
</dbReference>
<sequence>MMAYSTIIVAGGGIIGNSISYYLAKRGIPCTIIDPVGIAPAASGKAGGFLAKNWSDGSPIQELQRRSFDLHAEQAEHLGSHVIDYRRVECIAVSCDVLATKPSGKKLEGVEWADINTVGSRMLGGPDTIAQVHPKKLCNAMWRFSEGTVGSKLVVGKVLEAIIENGSICGVKLEDGTKMDADALVAACGPWTDAARSWFGPAGDKIPRMNGVKYHSILIKSPRVLTQSVFFQGHGDPEVYPRPDGDAYITGFPDPAIIVKEFPGDEEVRSEKVNQLIDATKKTSSELGHLPPHTQQACYLPTTMDGIPVIGAVPGIKGAFVASGHGCWGILNGPATGEAVAEMLVEGKATSIDLTMLGVDSPYRR</sequence>
<comment type="caution">
    <text evidence="2">The sequence shown here is derived from an EMBL/GenBank/DDBJ whole genome shotgun (WGS) entry which is preliminary data.</text>
</comment>
<dbReference type="PANTHER" id="PTHR13847">
    <property type="entry name" value="SARCOSINE DEHYDROGENASE-RELATED"/>
    <property type="match status" value="1"/>
</dbReference>
<protein>
    <recommendedName>
        <fullName evidence="1">FAD dependent oxidoreductase domain-containing protein</fullName>
    </recommendedName>
</protein>
<name>A0ABD3MGS4_9STRA</name>
<evidence type="ECO:0000259" key="1">
    <source>
        <dbReference type="Pfam" id="PF01266"/>
    </source>
</evidence>
<dbReference type="EMBL" id="JALLAZ020001817">
    <property type="protein sequence ID" value="KAL3762777.1"/>
    <property type="molecule type" value="Genomic_DNA"/>
</dbReference>
<dbReference type="InterPro" id="IPR006076">
    <property type="entry name" value="FAD-dep_OxRdtase"/>
</dbReference>
<dbReference type="PANTHER" id="PTHR13847:SF150">
    <property type="entry name" value="OXIDOREDUCTASE TDA3-RELATED"/>
    <property type="match status" value="1"/>
</dbReference>
<dbReference type="InterPro" id="IPR036188">
    <property type="entry name" value="FAD/NAD-bd_sf"/>
</dbReference>
<accession>A0ABD3MGS4</accession>
<organism evidence="2 3">
    <name type="scientific">Stephanodiscus triporus</name>
    <dbReference type="NCBI Taxonomy" id="2934178"/>
    <lineage>
        <taxon>Eukaryota</taxon>
        <taxon>Sar</taxon>
        <taxon>Stramenopiles</taxon>
        <taxon>Ochrophyta</taxon>
        <taxon>Bacillariophyta</taxon>
        <taxon>Coscinodiscophyceae</taxon>
        <taxon>Thalassiosirophycidae</taxon>
        <taxon>Stephanodiscales</taxon>
        <taxon>Stephanodiscaceae</taxon>
        <taxon>Stephanodiscus</taxon>
    </lineage>
</organism>
<dbReference type="Gene3D" id="3.30.9.10">
    <property type="entry name" value="D-Amino Acid Oxidase, subunit A, domain 2"/>
    <property type="match status" value="1"/>
</dbReference>
<dbReference type="SUPFAM" id="SSF51905">
    <property type="entry name" value="FAD/NAD(P)-binding domain"/>
    <property type="match status" value="1"/>
</dbReference>